<feature type="signal peptide" evidence="1">
    <location>
        <begin position="1"/>
        <end position="17"/>
    </location>
</feature>
<sequence length="205" mass="21611">MPAAMAPLLLALQILLATSGQPGGAEHLLAGAQAFREGRYEAALVEFRVAQRLGAKEAAGYAAASLVKLGRAEEAVEVFAAADAAGDDAVLGYYRAIACHDARLYLCADRLLGEVGERAGPRIAEQARRTRAALAAELAREPARASIDWYLGRCAERRADRRPALAGAYCDEAVGLATRRGDRYHLAEAAAERAALTSPPPSGAR</sequence>
<dbReference type="Proteomes" id="UP000503640">
    <property type="component" value="Unassembled WGS sequence"/>
</dbReference>
<keyword evidence="3" id="KW-1185">Reference proteome</keyword>
<reference evidence="3" key="1">
    <citation type="journal article" date="2020" name="Appl. Environ. Microbiol.">
        <title>Diazotrophic Anaeromyxobacter Isolates from Soils.</title>
        <authorList>
            <person name="Masuda Y."/>
            <person name="Yamanaka H."/>
            <person name="Xu Z.X."/>
            <person name="Shiratori Y."/>
            <person name="Aono T."/>
            <person name="Amachi S."/>
            <person name="Senoo K."/>
            <person name="Itoh H."/>
        </authorList>
    </citation>
    <scope>NUCLEOTIDE SEQUENCE [LARGE SCALE GENOMIC DNA]</scope>
    <source>
        <strain evidence="3">R267</strain>
    </source>
</reference>
<proteinExistence type="predicted"/>
<evidence type="ECO:0000313" key="3">
    <source>
        <dbReference type="Proteomes" id="UP000503640"/>
    </source>
</evidence>
<dbReference type="EMBL" id="BJTG01000011">
    <property type="protein sequence ID" value="GEJ59124.1"/>
    <property type="molecule type" value="Genomic_DNA"/>
</dbReference>
<dbReference type="AlphaFoldDB" id="A0A7I9VRQ4"/>
<gene>
    <name evidence="2" type="ORF">AMYX_38650</name>
</gene>
<organism evidence="2 3">
    <name type="scientific">Anaeromyxobacter diazotrophicus</name>
    <dbReference type="NCBI Taxonomy" id="2590199"/>
    <lineage>
        <taxon>Bacteria</taxon>
        <taxon>Pseudomonadati</taxon>
        <taxon>Myxococcota</taxon>
        <taxon>Myxococcia</taxon>
        <taxon>Myxococcales</taxon>
        <taxon>Cystobacterineae</taxon>
        <taxon>Anaeromyxobacteraceae</taxon>
        <taxon>Anaeromyxobacter</taxon>
    </lineage>
</organism>
<accession>A0A7I9VRQ4</accession>
<keyword evidence="1" id="KW-0732">Signal</keyword>
<evidence type="ECO:0000256" key="1">
    <source>
        <dbReference type="SAM" id="SignalP"/>
    </source>
</evidence>
<evidence type="ECO:0008006" key="4">
    <source>
        <dbReference type="Google" id="ProtNLM"/>
    </source>
</evidence>
<evidence type="ECO:0000313" key="2">
    <source>
        <dbReference type="EMBL" id="GEJ59124.1"/>
    </source>
</evidence>
<feature type="chain" id="PRO_5029644453" description="Tetratricopeptide repeat protein" evidence="1">
    <location>
        <begin position="18"/>
        <end position="205"/>
    </location>
</feature>
<name>A0A7I9VRQ4_9BACT</name>
<comment type="caution">
    <text evidence="2">The sequence shown here is derived from an EMBL/GenBank/DDBJ whole genome shotgun (WGS) entry which is preliminary data.</text>
</comment>
<protein>
    <recommendedName>
        <fullName evidence="4">Tetratricopeptide repeat protein</fullName>
    </recommendedName>
</protein>